<sequence>MDRARAAQQSAELHGLLDAVVPDLTESTRRQLSARWRSFTAWCAARGSLAVPARPRVVLLHLLAMERERVAPAAIDAALCAIRTAHDRMRHASPTDSAIVRRWRDGRERTSATEGGLLDPAQVRRILHAMGGARLADLRDRALVLLGYVARLRPAELAAVDVDDLVLAEAGLELRLTGEPVPIPFGPSERTCPVRALTAWTSRARLVTGPLFVAIDAQDRTGERLSGETVAAVVRDRARQAGITLA</sequence>
<dbReference type="Proteomes" id="UP000075604">
    <property type="component" value="Unassembled WGS sequence"/>
</dbReference>
<dbReference type="GO" id="GO:0003677">
    <property type="term" value="F:DNA binding"/>
    <property type="evidence" value="ECO:0007669"/>
    <property type="project" value="UniProtKB-KW"/>
</dbReference>
<evidence type="ECO:0000313" key="4">
    <source>
        <dbReference type="EMBL" id="KYF54681.1"/>
    </source>
</evidence>
<evidence type="ECO:0000256" key="1">
    <source>
        <dbReference type="ARBA" id="ARBA00023125"/>
    </source>
</evidence>
<dbReference type="Gene3D" id="1.10.443.10">
    <property type="entry name" value="Intergrase catalytic core"/>
    <property type="match status" value="1"/>
</dbReference>
<gene>
    <name evidence="4" type="ORF">BE04_30000</name>
</gene>
<name>A0A150PG60_SORCE</name>
<dbReference type="InterPro" id="IPR011010">
    <property type="entry name" value="DNA_brk_join_enz"/>
</dbReference>
<evidence type="ECO:0000259" key="3">
    <source>
        <dbReference type="PROSITE" id="PS51898"/>
    </source>
</evidence>
<dbReference type="InterPro" id="IPR013762">
    <property type="entry name" value="Integrase-like_cat_sf"/>
</dbReference>
<accession>A0A150PG60</accession>
<dbReference type="InterPro" id="IPR010998">
    <property type="entry name" value="Integrase_recombinase_N"/>
</dbReference>
<dbReference type="SUPFAM" id="SSF47823">
    <property type="entry name" value="lambda integrase-like, N-terminal domain"/>
    <property type="match status" value="1"/>
</dbReference>
<dbReference type="GO" id="GO:0006310">
    <property type="term" value="P:DNA recombination"/>
    <property type="evidence" value="ECO:0007669"/>
    <property type="project" value="UniProtKB-KW"/>
</dbReference>
<dbReference type="SUPFAM" id="SSF56349">
    <property type="entry name" value="DNA breaking-rejoining enzymes"/>
    <property type="match status" value="1"/>
</dbReference>
<keyword evidence="2" id="KW-0233">DNA recombination</keyword>
<organism evidence="4 5">
    <name type="scientific">Sorangium cellulosum</name>
    <name type="common">Polyangium cellulosum</name>
    <dbReference type="NCBI Taxonomy" id="56"/>
    <lineage>
        <taxon>Bacteria</taxon>
        <taxon>Pseudomonadati</taxon>
        <taxon>Myxococcota</taxon>
        <taxon>Polyangia</taxon>
        <taxon>Polyangiales</taxon>
        <taxon>Polyangiaceae</taxon>
        <taxon>Sorangium</taxon>
    </lineage>
</organism>
<feature type="domain" description="Tyr recombinase" evidence="3">
    <location>
        <begin position="113"/>
        <end position="246"/>
    </location>
</feature>
<comment type="caution">
    <text evidence="4">The sequence shown here is derived from an EMBL/GenBank/DDBJ whole genome shotgun (WGS) entry which is preliminary data.</text>
</comment>
<dbReference type="EMBL" id="JELX01002658">
    <property type="protein sequence ID" value="KYF54681.1"/>
    <property type="molecule type" value="Genomic_DNA"/>
</dbReference>
<protein>
    <recommendedName>
        <fullName evidence="3">Tyr recombinase domain-containing protein</fullName>
    </recommendedName>
</protein>
<dbReference type="AlphaFoldDB" id="A0A150PG60"/>
<evidence type="ECO:0000256" key="2">
    <source>
        <dbReference type="ARBA" id="ARBA00023172"/>
    </source>
</evidence>
<dbReference type="Gene3D" id="1.10.150.130">
    <property type="match status" value="1"/>
</dbReference>
<proteinExistence type="predicted"/>
<dbReference type="GO" id="GO:0015074">
    <property type="term" value="P:DNA integration"/>
    <property type="evidence" value="ECO:0007669"/>
    <property type="project" value="InterPro"/>
</dbReference>
<keyword evidence="1" id="KW-0238">DNA-binding</keyword>
<dbReference type="InterPro" id="IPR002104">
    <property type="entry name" value="Integrase_catalytic"/>
</dbReference>
<evidence type="ECO:0000313" key="5">
    <source>
        <dbReference type="Proteomes" id="UP000075604"/>
    </source>
</evidence>
<dbReference type="PROSITE" id="PS51898">
    <property type="entry name" value="TYR_RECOMBINASE"/>
    <property type="match status" value="1"/>
</dbReference>
<reference evidence="4 5" key="1">
    <citation type="submission" date="2014-02" db="EMBL/GenBank/DDBJ databases">
        <title>The small core and large imbalanced accessory genome model reveals a collaborative survival strategy of Sorangium cellulosum strains in nature.</title>
        <authorList>
            <person name="Han K."/>
            <person name="Peng R."/>
            <person name="Blom J."/>
            <person name="Li Y.-Z."/>
        </authorList>
    </citation>
    <scope>NUCLEOTIDE SEQUENCE [LARGE SCALE GENOMIC DNA]</scope>
    <source>
        <strain evidence="4 5">So0157-18</strain>
    </source>
</reference>